<keyword evidence="2 4" id="KW-0472">Membrane</keyword>
<proteinExistence type="predicted"/>
<dbReference type="STRING" id="234267.Acid_3384"/>
<dbReference type="HOGENOM" id="CLU_092293_0_0_0"/>
<dbReference type="PROSITE" id="PS51257">
    <property type="entry name" value="PROKAR_LIPOPROTEIN"/>
    <property type="match status" value="1"/>
</dbReference>
<feature type="domain" description="OmpA-like" evidence="6">
    <location>
        <begin position="130"/>
        <end position="258"/>
    </location>
</feature>
<dbReference type="PANTHER" id="PTHR30329:SF21">
    <property type="entry name" value="LIPOPROTEIN YIAD-RELATED"/>
    <property type="match status" value="1"/>
</dbReference>
<organism evidence="7">
    <name type="scientific">Solibacter usitatus (strain Ellin6076)</name>
    <dbReference type="NCBI Taxonomy" id="234267"/>
    <lineage>
        <taxon>Bacteria</taxon>
        <taxon>Pseudomonadati</taxon>
        <taxon>Acidobacteriota</taxon>
        <taxon>Terriglobia</taxon>
        <taxon>Bryobacterales</taxon>
        <taxon>Solibacteraceae</taxon>
        <taxon>Candidatus Solibacter</taxon>
    </lineage>
</organism>
<evidence type="ECO:0000313" key="7">
    <source>
        <dbReference type="EMBL" id="ABJ84357.1"/>
    </source>
</evidence>
<dbReference type="PROSITE" id="PS51123">
    <property type="entry name" value="OMPA_2"/>
    <property type="match status" value="1"/>
</dbReference>
<evidence type="ECO:0000256" key="3">
    <source>
        <dbReference type="ARBA" id="ARBA00023237"/>
    </source>
</evidence>
<accession>Q021N0</accession>
<evidence type="ECO:0000256" key="2">
    <source>
        <dbReference type="ARBA" id="ARBA00023136"/>
    </source>
</evidence>
<reference evidence="7" key="1">
    <citation type="submission" date="2006-10" db="EMBL/GenBank/DDBJ databases">
        <title>Complete sequence of Solibacter usitatus Ellin6076.</title>
        <authorList>
            <consortium name="US DOE Joint Genome Institute"/>
            <person name="Copeland A."/>
            <person name="Lucas S."/>
            <person name="Lapidus A."/>
            <person name="Barry K."/>
            <person name="Detter J.C."/>
            <person name="Glavina del Rio T."/>
            <person name="Hammon N."/>
            <person name="Israni S."/>
            <person name="Dalin E."/>
            <person name="Tice H."/>
            <person name="Pitluck S."/>
            <person name="Thompson L.S."/>
            <person name="Brettin T."/>
            <person name="Bruce D."/>
            <person name="Han C."/>
            <person name="Tapia R."/>
            <person name="Gilna P."/>
            <person name="Schmutz J."/>
            <person name="Larimer F."/>
            <person name="Land M."/>
            <person name="Hauser L."/>
            <person name="Kyrpides N."/>
            <person name="Mikhailova N."/>
            <person name="Janssen P.H."/>
            <person name="Kuske C.R."/>
            <person name="Richardson P."/>
        </authorList>
    </citation>
    <scope>NUCLEOTIDE SEQUENCE</scope>
    <source>
        <strain evidence="7">Ellin6076</strain>
    </source>
</reference>
<dbReference type="SUPFAM" id="SSF103088">
    <property type="entry name" value="OmpA-like"/>
    <property type="match status" value="1"/>
</dbReference>
<feature type="coiled-coil region" evidence="5">
    <location>
        <begin position="64"/>
        <end position="95"/>
    </location>
</feature>
<dbReference type="InterPro" id="IPR006664">
    <property type="entry name" value="OMP_bac"/>
</dbReference>
<name>Q021N0_SOLUE</name>
<protein>
    <submittedName>
        <fullName evidence="7">OmpA/MotB domain protein</fullName>
    </submittedName>
</protein>
<evidence type="ECO:0000256" key="1">
    <source>
        <dbReference type="ARBA" id="ARBA00004442"/>
    </source>
</evidence>
<dbReference type="Gene3D" id="3.30.1330.60">
    <property type="entry name" value="OmpA-like domain"/>
    <property type="match status" value="1"/>
</dbReference>
<sequence length="270" mass="29124">MKADREVKLIKLRTSTVWMVAVPILVLATSGCATKKYVRQNMNTVNAKVDKLEKHTNEKIAYLDNKLNTEMSQANEQIATANQKATQAMDAAQQAQGTASRAMEETESNSAKISANAEATNTLASGMANALNYQLVEQGDVTFAFGKADLRPADKAALDAIVAKYNSLPRGVIELAGFTDPIGSANFNLALSRRRAQAVERYLVNQKVPLRAINIVGLGKEMPPAPFAPDQAVQAAATTKAERHQLARRVHINVYGAGDITQGTASRSQQ</sequence>
<gene>
    <name evidence="7" type="ordered locus">Acid_3384</name>
</gene>
<dbReference type="eggNOG" id="COG2885">
    <property type="taxonomic scope" value="Bacteria"/>
</dbReference>
<dbReference type="InterPro" id="IPR036737">
    <property type="entry name" value="OmpA-like_sf"/>
</dbReference>
<dbReference type="OrthoDB" id="5525824at2"/>
<dbReference type="AlphaFoldDB" id="Q021N0"/>
<dbReference type="InParanoid" id="Q021N0"/>
<dbReference type="GO" id="GO:0009279">
    <property type="term" value="C:cell outer membrane"/>
    <property type="evidence" value="ECO:0007669"/>
    <property type="project" value="UniProtKB-SubCell"/>
</dbReference>
<dbReference type="CDD" id="cd07185">
    <property type="entry name" value="OmpA_C-like"/>
    <property type="match status" value="1"/>
</dbReference>
<evidence type="ECO:0000256" key="5">
    <source>
        <dbReference type="SAM" id="Coils"/>
    </source>
</evidence>
<dbReference type="PRINTS" id="PR01021">
    <property type="entry name" value="OMPADOMAIN"/>
</dbReference>
<dbReference type="EMBL" id="CP000473">
    <property type="protein sequence ID" value="ABJ84357.1"/>
    <property type="molecule type" value="Genomic_DNA"/>
</dbReference>
<keyword evidence="3" id="KW-0998">Cell outer membrane</keyword>
<dbReference type="InterPro" id="IPR006665">
    <property type="entry name" value="OmpA-like"/>
</dbReference>
<evidence type="ECO:0000256" key="4">
    <source>
        <dbReference type="PROSITE-ProRule" id="PRU00473"/>
    </source>
</evidence>
<dbReference type="Pfam" id="PF00691">
    <property type="entry name" value="OmpA"/>
    <property type="match status" value="1"/>
</dbReference>
<evidence type="ECO:0000259" key="6">
    <source>
        <dbReference type="PROSITE" id="PS51123"/>
    </source>
</evidence>
<dbReference type="InterPro" id="IPR050330">
    <property type="entry name" value="Bact_OuterMem_StrucFunc"/>
</dbReference>
<dbReference type="PANTHER" id="PTHR30329">
    <property type="entry name" value="STATOR ELEMENT OF FLAGELLAR MOTOR COMPLEX"/>
    <property type="match status" value="1"/>
</dbReference>
<comment type="subcellular location">
    <subcellularLocation>
        <location evidence="1">Cell outer membrane</location>
    </subcellularLocation>
</comment>
<dbReference type="KEGG" id="sus:Acid_3384"/>
<keyword evidence="5" id="KW-0175">Coiled coil</keyword>